<gene>
    <name evidence="15" type="ORF">GCM10011380_01410</name>
</gene>
<dbReference type="GO" id="GO:0000287">
    <property type="term" value="F:magnesium ion binding"/>
    <property type="evidence" value="ECO:0007669"/>
    <property type="project" value="TreeGrafter"/>
</dbReference>
<dbReference type="SFLD" id="SFLDF00029">
    <property type="entry name" value="phosphoserine_phosphatase"/>
    <property type="match status" value="1"/>
</dbReference>
<name>A0A916STB9_9SPHN</name>
<evidence type="ECO:0000256" key="11">
    <source>
        <dbReference type="ARBA" id="ARBA00031693"/>
    </source>
</evidence>
<dbReference type="NCBIfam" id="TIGR01488">
    <property type="entry name" value="HAD-SF-IB"/>
    <property type="match status" value="1"/>
</dbReference>
<evidence type="ECO:0000256" key="5">
    <source>
        <dbReference type="ARBA" id="ARBA00015196"/>
    </source>
</evidence>
<comment type="catalytic activity">
    <reaction evidence="13">
        <text>O-phospho-D-serine + H2O = D-serine + phosphate</text>
        <dbReference type="Rhea" id="RHEA:24873"/>
        <dbReference type="ChEBI" id="CHEBI:15377"/>
        <dbReference type="ChEBI" id="CHEBI:35247"/>
        <dbReference type="ChEBI" id="CHEBI:43474"/>
        <dbReference type="ChEBI" id="CHEBI:58680"/>
        <dbReference type="EC" id="3.1.3.3"/>
    </reaction>
</comment>
<keyword evidence="8" id="KW-0378">Hydrolase</keyword>
<reference evidence="15" key="2">
    <citation type="submission" date="2020-09" db="EMBL/GenBank/DDBJ databases">
        <authorList>
            <person name="Sun Q."/>
            <person name="Zhou Y."/>
        </authorList>
    </citation>
    <scope>NUCLEOTIDE SEQUENCE</scope>
    <source>
        <strain evidence="15">CGMCC 1.15330</strain>
    </source>
</reference>
<feature type="active site" description="Nucleophile" evidence="14">
    <location>
        <position position="94"/>
    </location>
</feature>
<evidence type="ECO:0000256" key="13">
    <source>
        <dbReference type="ARBA" id="ARBA00048523"/>
    </source>
</evidence>
<evidence type="ECO:0000256" key="14">
    <source>
        <dbReference type="PIRSR" id="PIRSR604469-1"/>
    </source>
</evidence>
<dbReference type="Pfam" id="PF12710">
    <property type="entry name" value="HAD"/>
    <property type="match status" value="1"/>
</dbReference>
<keyword evidence="6" id="KW-0028">Amino-acid biosynthesis</keyword>
<reference evidence="15" key="1">
    <citation type="journal article" date="2014" name="Int. J. Syst. Evol. Microbiol.">
        <title>Complete genome sequence of Corynebacterium casei LMG S-19264T (=DSM 44701T), isolated from a smear-ripened cheese.</title>
        <authorList>
            <consortium name="US DOE Joint Genome Institute (JGI-PGF)"/>
            <person name="Walter F."/>
            <person name="Albersmeier A."/>
            <person name="Kalinowski J."/>
            <person name="Ruckert C."/>
        </authorList>
    </citation>
    <scope>NUCLEOTIDE SEQUENCE</scope>
    <source>
        <strain evidence="15">CGMCC 1.15330</strain>
    </source>
</reference>
<dbReference type="GO" id="GO:0006564">
    <property type="term" value="P:L-serine biosynthetic process"/>
    <property type="evidence" value="ECO:0007669"/>
    <property type="project" value="UniProtKB-KW"/>
</dbReference>
<evidence type="ECO:0000313" key="16">
    <source>
        <dbReference type="Proteomes" id="UP000623067"/>
    </source>
</evidence>
<proteinExistence type="inferred from homology"/>
<dbReference type="InterPro" id="IPR036412">
    <property type="entry name" value="HAD-like_sf"/>
</dbReference>
<evidence type="ECO:0000256" key="7">
    <source>
        <dbReference type="ARBA" id="ARBA00022723"/>
    </source>
</evidence>
<evidence type="ECO:0000256" key="1">
    <source>
        <dbReference type="ARBA" id="ARBA00001946"/>
    </source>
</evidence>
<sequence>MSATTGLGEYSMFTATLIAGDGLAAGDVSAAADRLAAVACGPAAPRWVEPGIACDIDFAADPAAARGALEGAFRGTDVVVQPRDGREKRLLVADMDSTMITVECIDELADYAGLKPQIAEITERAMRGELDFEGALDARVGLLAGLPEEAIDRCLAERVRIMPGAKRLVRTMRARGAGTVLVSGGFTRFAEPVAREIGFDRAIANRLLVAEGTLTGRVARPIVGAATKLETLRAVADALGLAPAQTLAVGDGANDLPMIEAAGLGVAYHAKPVVAAAAAARIAHGDLSALLYAQGIARADWAAE</sequence>
<comment type="catalytic activity">
    <reaction evidence="12">
        <text>O-phospho-L-serine + H2O = L-serine + phosphate</text>
        <dbReference type="Rhea" id="RHEA:21208"/>
        <dbReference type="ChEBI" id="CHEBI:15377"/>
        <dbReference type="ChEBI" id="CHEBI:33384"/>
        <dbReference type="ChEBI" id="CHEBI:43474"/>
        <dbReference type="ChEBI" id="CHEBI:57524"/>
        <dbReference type="EC" id="3.1.3.3"/>
    </reaction>
</comment>
<evidence type="ECO:0000256" key="10">
    <source>
        <dbReference type="ARBA" id="ARBA00023299"/>
    </source>
</evidence>
<dbReference type="AlphaFoldDB" id="A0A916STB9"/>
<evidence type="ECO:0000313" key="15">
    <source>
        <dbReference type="EMBL" id="GGB15683.1"/>
    </source>
</evidence>
<comment type="similarity">
    <text evidence="3">Belongs to the HAD-like hydrolase superfamily. SerB family.</text>
</comment>
<evidence type="ECO:0000256" key="8">
    <source>
        <dbReference type="ARBA" id="ARBA00022801"/>
    </source>
</evidence>
<evidence type="ECO:0000256" key="3">
    <source>
        <dbReference type="ARBA" id="ARBA00009184"/>
    </source>
</evidence>
<evidence type="ECO:0000256" key="12">
    <source>
        <dbReference type="ARBA" id="ARBA00048138"/>
    </source>
</evidence>
<dbReference type="GO" id="GO:0036424">
    <property type="term" value="F:L-phosphoserine phosphatase activity"/>
    <property type="evidence" value="ECO:0007669"/>
    <property type="project" value="InterPro"/>
</dbReference>
<keyword evidence="7" id="KW-0479">Metal-binding</keyword>
<dbReference type="NCBIfam" id="TIGR00338">
    <property type="entry name" value="serB"/>
    <property type="match status" value="1"/>
</dbReference>
<dbReference type="PANTHER" id="PTHR43344:SF2">
    <property type="entry name" value="PHOSPHOSERINE PHOSPHATASE"/>
    <property type="match status" value="1"/>
</dbReference>
<dbReference type="SFLD" id="SFLDS00003">
    <property type="entry name" value="Haloacid_Dehalogenase"/>
    <property type="match status" value="1"/>
</dbReference>
<keyword evidence="16" id="KW-1185">Reference proteome</keyword>
<dbReference type="InterPro" id="IPR050582">
    <property type="entry name" value="HAD-like_SerB"/>
</dbReference>
<comment type="caution">
    <text evidence="15">The sequence shown here is derived from an EMBL/GenBank/DDBJ whole genome shotgun (WGS) entry which is preliminary data.</text>
</comment>
<dbReference type="EMBL" id="BMIH01000001">
    <property type="protein sequence ID" value="GGB15683.1"/>
    <property type="molecule type" value="Genomic_DNA"/>
</dbReference>
<dbReference type="SFLD" id="SFLDG01136">
    <property type="entry name" value="C1.6:_Phosphoserine_Phosphatas"/>
    <property type="match status" value="1"/>
</dbReference>
<evidence type="ECO:0000256" key="9">
    <source>
        <dbReference type="ARBA" id="ARBA00022842"/>
    </source>
</evidence>
<dbReference type="InterPro" id="IPR004469">
    <property type="entry name" value="PSP"/>
</dbReference>
<evidence type="ECO:0000256" key="2">
    <source>
        <dbReference type="ARBA" id="ARBA00005135"/>
    </source>
</evidence>
<protein>
    <recommendedName>
        <fullName evidence="5">Phosphoserine phosphatase</fullName>
        <ecNumber evidence="4">3.1.3.3</ecNumber>
    </recommendedName>
    <alternativeName>
        <fullName evidence="11">O-phosphoserine phosphohydrolase</fullName>
    </alternativeName>
</protein>
<dbReference type="GO" id="GO:0005737">
    <property type="term" value="C:cytoplasm"/>
    <property type="evidence" value="ECO:0007669"/>
    <property type="project" value="TreeGrafter"/>
</dbReference>
<organism evidence="15 16">
    <name type="scientific">Sphingomonas metalli</name>
    <dbReference type="NCBI Taxonomy" id="1779358"/>
    <lineage>
        <taxon>Bacteria</taxon>
        <taxon>Pseudomonadati</taxon>
        <taxon>Pseudomonadota</taxon>
        <taxon>Alphaproteobacteria</taxon>
        <taxon>Sphingomonadales</taxon>
        <taxon>Sphingomonadaceae</taxon>
        <taxon>Sphingomonas</taxon>
    </lineage>
</organism>
<accession>A0A916STB9</accession>
<comment type="pathway">
    <text evidence="2">Amino-acid biosynthesis; L-serine biosynthesis; L-serine from 3-phospho-D-glycerate: step 3/3.</text>
</comment>
<evidence type="ECO:0000256" key="4">
    <source>
        <dbReference type="ARBA" id="ARBA00012640"/>
    </source>
</evidence>
<dbReference type="Proteomes" id="UP000623067">
    <property type="component" value="Unassembled WGS sequence"/>
</dbReference>
<dbReference type="SFLD" id="SFLDG01137">
    <property type="entry name" value="C1.6.1:_Phosphoserine_Phosphat"/>
    <property type="match status" value="1"/>
</dbReference>
<dbReference type="Gene3D" id="3.40.50.1000">
    <property type="entry name" value="HAD superfamily/HAD-like"/>
    <property type="match status" value="1"/>
</dbReference>
<dbReference type="CDD" id="cd07500">
    <property type="entry name" value="HAD_PSP"/>
    <property type="match status" value="1"/>
</dbReference>
<evidence type="ECO:0000256" key="6">
    <source>
        <dbReference type="ARBA" id="ARBA00022605"/>
    </source>
</evidence>
<comment type="cofactor">
    <cofactor evidence="1">
        <name>Mg(2+)</name>
        <dbReference type="ChEBI" id="CHEBI:18420"/>
    </cofactor>
</comment>
<dbReference type="SUPFAM" id="SSF56784">
    <property type="entry name" value="HAD-like"/>
    <property type="match status" value="1"/>
</dbReference>
<dbReference type="InterPro" id="IPR023214">
    <property type="entry name" value="HAD_sf"/>
</dbReference>
<feature type="active site" description="Proton donor" evidence="14">
    <location>
        <position position="96"/>
    </location>
</feature>
<dbReference type="PANTHER" id="PTHR43344">
    <property type="entry name" value="PHOSPHOSERINE PHOSPHATASE"/>
    <property type="match status" value="1"/>
</dbReference>
<dbReference type="EC" id="3.1.3.3" evidence="4"/>
<keyword evidence="10" id="KW-0718">Serine biosynthesis</keyword>
<keyword evidence="9" id="KW-0460">Magnesium</keyword>